<evidence type="ECO:0000313" key="2">
    <source>
        <dbReference type="Proteomes" id="UP000326557"/>
    </source>
</evidence>
<sequence length="89" mass="9417">MQLLDMNLLVALDALLGEGSVVGAARRMNLSPTAMFALPDSDLILPVPKEALLSVRRLGLKLRSFTPAARVDWVGGGDFDWVAGGEPGV</sequence>
<evidence type="ECO:0000313" key="1">
    <source>
        <dbReference type="EMBL" id="VVO37667.1"/>
    </source>
</evidence>
<dbReference type="EMBL" id="CABVHP010000027">
    <property type="protein sequence ID" value="VVO37667.1"/>
    <property type="molecule type" value="Genomic_DNA"/>
</dbReference>
<dbReference type="AlphaFoldDB" id="A0A5E7FHQ0"/>
<dbReference type="Proteomes" id="UP000326557">
    <property type="component" value="Unassembled WGS sequence"/>
</dbReference>
<protein>
    <recommendedName>
        <fullName evidence="3">LysR family transcriptional regulator</fullName>
    </recommendedName>
</protein>
<reference evidence="1 2" key="1">
    <citation type="submission" date="2019-09" db="EMBL/GenBank/DDBJ databases">
        <authorList>
            <person name="Chandra G."/>
            <person name="Truman W A."/>
        </authorList>
    </citation>
    <scope>NUCLEOTIDE SEQUENCE [LARGE SCALE GENOMIC DNA]</scope>
    <source>
        <strain evidence="1">PS704</strain>
    </source>
</reference>
<proteinExistence type="predicted"/>
<organism evidence="1 2">
    <name type="scientific">Pseudomonas fluorescens</name>
    <dbReference type="NCBI Taxonomy" id="294"/>
    <lineage>
        <taxon>Bacteria</taxon>
        <taxon>Pseudomonadati</taxon>
        <taxon>Pseudomonadota</taxon>
        <taxon>Gammaproteobacteria</taxon>
        <taxon>Pseudomonadales</taxon>
        <taxon>Pseudomonadaceae</taxon>
        <taxon>Pseudomonas</taxon>
    </lineage>
</organism>
<evidence type="ECO:0008006" key="3">
    <source>
        <dbReference type="Google" id="ProtNLM"/>
    </source>
</evidence>
<gene>
    <name evidence="1" type="ORF">PS704_05538</name>
</gene>
<name>A0A5E7FHQ0_PSEFL</name>
<accession>A0A5E7FHQ0</accession>